<evidence type="ECO:0000256" key="4">
    <source>
        <dbReference type="ARBA" id="ARBA00022989"/>
    </source>
</evidence>
<gene>
    <name evidence="7" type="ORF">ACFSDA_06310</name>
</gene>
<dbReference type="PANTHER" id="PTHR30028">
    <property type="entry name" value="UPF0014 INNER MEMBRANE PROTEIN YBBM-RELATED"/>
    <property type="match status" value="1"/>
</dbReference>
<proteinExistence type="inferred from homology"/>
<comment type="subcellular location">
    <subcellularLocation>
        <location evidence="1">Membrane</location>
        <topology evidence="1">Multi-pass membrane protein</topology>
    </subcellularLocation>
</comment>
<comment type="caution">
    <text evidence="7">The sequence shown here is derived from an EMBL/GenBank/DDBJ whole genome shotgun (WGS) entry which is preliminary data.</text>
</comment>
<sequence length="251" mass="25773">MPDTETVVRTLLGVLLLTVLTTAVLGAARVPHRFASALAILRGTVQLALLGVVLSGVITDVRWVALALAVMFTVAAATSARRLGDLRTHLPLTALAMGGGVLVPLAVVFTAGAIEPTARYALAIGGIVIGNAMTTSTLAGRRVVQAVADRWDEVEGWLALGATPRRATIDMARHGLREAIIPTTDQTRTTGLVTLPGAFVGAIFGGVSPLEAGRFQIVVLAALMATAAITSAVVAFRLAPRTGKGSSRAAA</sequence>
<evidence type="ECO:0000256" key="6">
    <source>
        <dbReference type="SAM" id="Phobius"/>
    </source>
</evidence>
<dbReference type="RefSeq" id="WP_343903931.1">
    <property type="nucleotide sequence ID" value="NZ_BAAAIS010000002.1"/>
</dbReference>
<evidence type="ECO:0000256" key="1">
    <source>
        <dbReference type="ARBA" id="ARBA00004141"/>
    </source>
</evidence>
<dbReference type="PANTHER" id="PTHR30028:SF0">
    <property type="entry name" value="PROTEIN ALUMINUM SENSITIVE 3"/>
    <property type="match status" value="1"/>
</dbReference>
<dbReference type="Pfam" id="PF03649">
    <property type="entry name" value="UPF0014"/>
    <property type="match status" value="1"/>
</dbReference>
<keyword evidence="5 6" id="KW-0472">Membrane</keyword>
<feature type="transmembrane region" description="Helical" evidence="6">
    <location>
        <begin position="120"/>
        <end position="140"/>
    </location>
</feature>
<feature type="transmembrane region" description="Helical" evidence="6">
    <location>
        <begin position="192"/>
        <end position="210"/>
    </location>
</feature>
<keyword evidence="8" id="KW-1185">Reference proteome</keyword>
<feature type="transmembrane region" description="Helical" evidence="6">
    <location>
        <begin position="6"/>
        <end position="27"/>
    </location>
</feature>
<keyword evidence="3 6" id="KW-0812">Transmembrane</keyword>
<dbReference type="InterPro" id="IPR005226">
    <property type="entry name" value="UPF0014_fam"/>
</dbReference>
<evidence type="ECO:0000313" key="7">
    <source>
        <dbReference type="EMBL" id="MFD1834688.1"/>
    </source>
</evidence>
<protein>
    <submittedName>
        <fullName evidence="7">ABC transporter permease</fullName>
    </submittedName>
</protein>
<feature type="transmembrane region" description="Helical" evidence="6">
    <location>
        <begin position="216"/>
        <end position="239"/>
    </location>
</feature>
<accession>A0ABW4PV56</accession>
<feature type="transmembrane region" description="Helical" evidence="6">
    <location>
        <begin position="63"/>
        <end position="80"/>
    </location>
</feature>
<feature type="transmembrane region" description="Helical" evidence="6">
    <location>
        <begin position="39"/>
        <end position="57"/>
    </location>
</feature>
<name>A0ABW4PV56_9MICO</name>
<dbReference type="Proteomes" id="UP001597280">
    <property type="component" value="Unassembled WGS sequence"/>
</dbReference>
<evidence type="ECO:0000313" key="8">
    <source>
        <dbReference type="Proteomes" id="UP001597280"/>
    </source>
</evidence>
<evidence type="ECO:0000256" key="2">
    <source>
        <dbReference type="ARBA" id="ARBA00005268"/>
    </source>
</evidence>
<dbReference type="EMBL" id="JBHUFL010000002">
    <property type="protein sequence ID" value="MFD1834688.1"/>
    <property type="molecule type" value="Genomic_DNA"/>
</dbReference>
<feature type="transmembrane region" description="Helical" evidence="6">
    <location>
        <begin position="92"/>
        <end position="114"/>
    </location>
</feature>
<evidence type="ECO:0000256" key="5">
    <source>
        <dbReference type="ARBA" id="ARBA00023136"/>
    </source>
</evidence>
<keyword evidence="4 6" id="KW-1133">Transmembrane helix</keyword>
<evidence type="ECO:0000256" key="3">
    <source>
        <dbReference type="ARBA" id="ARBA00022692"/>
    </source>
</evidence>
<organism evidence="7 8">
    <name type="scientific">Brachybacterium rhamnosum</name>
    <dbReference type="NCBI Taxonomy" id="173361"/>
    <lineage>
        <taxon>Bacteria</taxon>
        <taxon>Bacillati</taxon>
        <taxon>Actinomycetota</taxon>
        <taxon>Actinomycetes</taxon>
        <taxon>Micrococcales</taxon>
        <taxon>Dermabacteraceae</taxon>
        <taxon>Brachybacterium</taxon>
    </lineage>
</organism>
<reference evidence="8" key="1">
    <citation type="journal article" date="2019" name="Int. J. Syst. Evol. Microbiol.">
        <title>The Global Catalogue of Microorganisms (GCM) 10K type strain sequencing project: providing services to taxonomists for standard genome sequencing and annotation.</title>
        <authorList>
            <consortium name="The Broad Institute Genomics Platform"/>
            <consortium name="The Broad Institute Genome Sequencing Center for Infectious Disease"/>
            <person name="Wu L."/>
            <person name="Ma J."/>
        </authorList>
    </citation>
    <scope>NUCLEOTIDE SEQUENCE [LARGE SCALE GENOMIC DNA]</scope>
    <source>
        <strain evidence="8">JCM 11650</strain>
    </source>
</reference>
<comment type="similarity">
    <text evidence="2">Belongs to the UPF0014 family.</text>
</comment>